<dbReference type="Gene3D" id="1.10.225.10">
    <property type="entry name" value="Saposin-like"/>
    <property type="match status" value="1"/>
</dbReference>
<keyword evidence="5" id="KW-1185">Reference proteome</keyword>
<dbReference type="InterPro" id="IPR011001">
    <property type="entry name" value="Saposin-like"/>
</dbReference>
<keyword evidence="2" id="KW-0732">Signal</keyword>
<dbReference type="InterPro" id="IPR008138">
    <property type="entry name" value="SapB_2"/>
</dbReference>
<evidence type="ECO:0000256" key="1">
    <source>
        <dbReference type="ARBA" id="ARBA00023157"/>
    </source>
</evidence>
<feature type="signal peptide" evidence="2">
    <location>
        <begin position="1"/>
        <end position="18"/>
    </location>
</feature>
<feature type="non-terminal residue" evidence="4">
    <location>
        <position position="1"/>
    </location>
</feature>
<gene>
    <name evidence="4" type="ORF">MSPICULIGERA_LOCUS4977</name>
</gene>
<dbReference type="EMBL" id="CATQJA010001223">
    <property type="protein sequence ID" value="CAJ0566371.1"/>
    <property type="molecule type" value="Genomic_DNA"/>
</dbReference>
<organism evidence="4 5">
    <name type="scientific">Mesorhabditis spiculigera</name>
    <dbReference type="NCBI Taxonomy" id="96644"/>
    <lineage>
        <taxon>Eukaryota</taxon>
        <taxon>Metazoa</taxon>
        <taxon>Ecdysozoa</taxon>
        <taxon>Nematoda</taxon>
        <taxon>Chromadorea</taxon>
        <taxon>Rhabditida</taxon>
        <taxon>Rhabditina</taxon>
        <taxon>Rhabditomorpha</taxon>
        <taxon>Rhabditoidea</taxon>
        <taxon>Rhabditidae</taxon>
        <taxon>Mesorhabditinae</taxon>
        <taxon>Mesorhabditis</taxon>
    </lineage>
</organism>
<sequence length="105" mass="11466">MKLLLLVAAFFAVSLAVALPEQPKERGVFCPVCQAFVKQVETDIENGEQADEDKLNAWCEKEFGTGVMGKVCKGFVDSELEKVVDKLKNDPGATPESVCKDIDLC</sequence>
<comment type="caution">
    <text evidence="4">The sequence shown here is derived from an EMBL/GenBank/DDBJ whole genome shotgun (WGS) entry which is preliminary data.</text>
</comment>
<reference evidence="4" key="1">
    <citation type="submission" date="2023-06" db="EMBL/GenBank/DDBJ databases">
        <authorList>
            <person name="Delattre M."/>
        </authorList>
    </citation>
    <scope>NUCLEOTIDE SEQUENCE</scope>
    <source>
        <strain evidence="4">AF72</strain>
    </source>
</reference>
<accession>A0AA36CDI3</accession>
<dbReference type="InterPro" id="IPR008139">
    <property type="entry name" value="SaposinB_dom"/>
</dbReference>
<dbReference type="Pfam" id="PF03489">
    <property type="entry name" value="SapB_2"/>
    <property type="match status" value="1"/>
</dbReference>
<evidence type="ECO:0000313" key="4">
    <source>
        <dbReference type="EMBL" id="CAJ0566371.1"/>
    </source>
</evidence>
<name>A0AA36CDI3_9BILA</name>
<evidence type="ECO:0000256" key="2">
    <source>
        <dbReference type="SAM" id="SignalP"/>
    </source>
</evidence>
<feature type="chain" id="PRO_5041368219" description="Saposin B-type domain-containing protein" evidence="2">
    <location>
        <begin position="19"/>
        <end position="105"/>
    </location>
</feature>
<protein>
    <recommendedName>
        <fullName evidence="3">Saposin B-type domain-containing protein</fullName>
    </recommendedName>
</protein>
<feature type="domain" description="Saposin B-type" evidence="3">
    <location>
        <begin position="26"/>
        <end position="105"/>
    </location>
</feature>
<dbReference type="SUPFAM" id="SSF47862">
    <property type="entry name" value="Saposin"/>
    <property type="match status" value="1"/>
</dbReference>
<dbReference type="SMART" id="SM00741">
    <property type="entry name" value="SapB"/>
    <property type="match status" value="1"/>
</dbReference>
<proteinExistence type="predicted"/>
<evidence type="ECO:0000259" key="3">
    <source>
        <dbReference type="PROSITE" id="PS50015"/>
    </source>
</evidence>
<dbReference type="Proteomes" id="UP001177023">
    <property type="component" value="Unassembled WGS sequence"/>
</dbReference>
<dbReference type="AlphaFoldDB" id="A0AA36CDI3"/>
<dbReference type="PROSITE" id="PS50015">
    <property type="entry name" value="SAP_B"/>
    <property type="match status" value="1"/>
</dbReference>
<keyword evidence="1" id="KW-1015">Disulfide bond</keyword>
<evidence type="ECO:0000313" key="5">
    <source>
        <dbReference type="Proteomes" id="UP001177023"/>
    </source>
</evidence>